<protein>
    <submittedName>
        <fullName evidence="2">Uncharacterized protein</fullName>
    </submittedName>
</protein>
<sequence length="46" mass="4729">MGPVDGGLHNGDGLLSLDEMIDASLEYSTSADPQARSNELLGPLTA</sequence>
<feature type="region of interest" description="Disordered" evidence="1">
    <location>
        <begin position="27"/>
        <end position="46"/>
    </location>
</feature>
<name>A0ABZ2QKF8_9ACTN</name>
<dbReference type="Gene3D" id="1.10.238.10">
    <property type="entry name" value="EF-hand"/>
    <property type="match status" value="1"/>
</dbReference>
<proteinExistence type="predicted"/>
<dbReference type="Proteomes" id="UP001626628">
    <property type="component" value="Chromosome"/>
</dbReference>
<feature type="compositionally biased region" description="Polar residues" evidence="1">
    <location>
        <begin position="27"/>
        <end position="37"/>
    </location>
</feature>
<evidence type="ECO:0000256" key="1">
    <source>
        <dbReference type="SAM" id="MobiDB-lite"/>
    </source>
</evidence>
<keyword evidence="3" id="KW-1185">Reference proteome</keyword>
<gene>
    <name evidence="2" type="ORF">WAB15_07650</name>
</gene>
<evidence type="ECO:0000313" key="2">
    <source>
        <dbReference type="EMBL" id="WXK75856.1"/>
    </source>
</evidence>
<evidence type="ECO:0000313" key="3">
    <source>
        <dbReference type="Proteomes" id="UP001626628"/>
    </source>
</evidence>
<reference evidence="2 3" key="1">
    <citation type="submission" date="2024-03" db="EMBL/GenBank/DDBJ databases">
        <title>The complete genome of Streptomyces sirii sp.nov.</title>
        <authorList>
            <person name="Zakalyukina Y.V."/>
            <person name="Belik A.R."/>
            <person name="Biryukov M.V."/>
            <person name="Baturina O.A."/>
            <person name="Kabilov M.R."/>
        </authorList>
    </citation>
    <scope>NUCLEOTIDE SEQUENCE [LARGE SCALE GENOMIC DNA]</scope>
    <source>
        <strain evidence="2 3">BP-8</strain>
    </source>
</reference>
<organism evidence="2 3">
    <name type="scientific">Streptomyces sirii</name>
    <dbReference type="NCBI Taxonomy" id="3127701"/>
    <lineage>
        <taxon>Bacteria</taxon>
        <taxon>Bacillati</taxon>
        <taxon>Actinomycetota</taxon>
        <taxon>Actinomycetes</taxon>
        <taxon>Kitasatosporales</taxon>
        <taxon>Streptomycetaceae</taxon>
        <taxon>Streptomyces</taxon>
    </lineage>
</organism>
<dbReference type="EMBL" id="CP147982">
    <property type="protein sequence ID" value="WXK75856.1"/>
    <property type="molecule type" value="Genomic_DNA"/>
</dbReference>
<accession>A0ABZ2QKF8</accession>
<dbReference type="RefSeq" id="WP_407285766.1">
    <property type="nucleotide sequence ID" value="NZ_CP147982.1"/>
</dbReference>